<dbReference type="Proteomes" id="UP000245876">
    <property type="component" value="Unassembled WGS sequence"/>
</dbReference>
<protein>
    <submittedName>
        <fullName evidence="1">Uncharacterized protein</fullName>
    </submittedName>
</protein>
<organism evidence="1 2">
    <name type="scientific">Bifidobacterium callitrichidarum</name>
    <dbReference type="NCBI Taxonomy" id="2052941"/>
    <lineage>
        <taxon>Bacteria</taxon>
        <taxon>Bacillati</taxon>
        <taxon>Actinomycetota</taxon>
        <taxon>Actinomycetes</taxon>
        <taxon>Bifidobacteriales</taxon>
        <taxon>Bifidobacteriaceae</taxon>
        <taxon>Bifidobacterium</taxon>
    </lineage>
</organism>
<dbReference type="EMBL" id="QFFM01000015">
    <property type="protein sequence ID" value="PWG64771.1"/>
    <property type="molecule type" value="Genomic_DNA"/>
</dbReference>
<gene>
    <name evidence="1" type="ORF">DF196_08255</name>
</gene>
<accession>A0A2U2N6G3</accession>
<evidence type="ECO:0000313" key="1">
    <source>
        <dbReference type="EMBL" id="PWG64771.1"/>
    </source>
</evidence>
<name>A0A2U2N6G3_9BIFI</name>
<sequence>MLHIRGVKDAHVALRVTCMQRHALLIEFVPRLRHFEPVMAEQVGPVEHGGLRLVAGNAIQPAGVMGRLPCRAVHLRAKLPLDVRP</sequence>
<evidence type="ECO:0000313" key="2">
    <source>
        <dbReference type="Proteomes" id="UP000245876"/>
    </source>
</evidence>
<keyword evidence="2" id="KW-1185">Reference proteome</keyword>
<dbReference type="AlphaFoldDB" id="A0A2U2N6G3"/>
<comment type="caution">
    <text evidence="1">The sequence shown here is derived from an EMBL/GenBank/DDBJ whole genome shotgun (WGS) entry which is preliminary data.</text>
</comment>
<proteinExistence type="predicted"/>
<reference evidence="1 2" key="1">
    <citation type="journal article" date="2018" name="Int. J. Syst. Evol. Microbiol.">
        <title>Bifidobacterium callitrichidarum sp. nov. from the faeces of the emperor tamarin (Saguinus imperator).</title>
        <authorList>
            <person name="Modesto M."/>
            <person name="Michelini S."/>
            <person name="Sansosti M.C."/>
            <person name="De Filippo C."/>
            <person name="Cavalieri D."/>
            <person name="Qvirist L."/>
            <person name="Andlid T."/>
            <person name="Spiezio C."/>
            <person name="Sandri C."/>
            <person name="Pascarelli S."/>
            <person name="Sgorbati B."/>
            <person name="Mattarelli P."/>
        </authorList>
    </citation>
    <scope>NUCLEOTIDE SEQUENCE [LARGE SCALE GENOMIC DNA]</scope>
    <source>
        <strain evidence="1 2">TRI 5</strain>
    </source>
</reference>